<evidence type="ECO:0000313" key="1">
    <source>
        <dbReference type="EMBL" id="KAK9123491.1"/>
    </source>
</evidence>
<comment type="caution">
    <text evidence="1">The sequence shown here is derived from an EMBL/GenBank/DDBJ whole genome shotgun (WGS) entry which is preliminary data.</text>
</comment>
<gene>
    <name evidence="1" type="ORF">Sjap_013093</name>
</gene>
<keyword evidence="2" id="KW-1185">Reference proteome</keyword>
<evidence type="ECO:0000313" key="2">
    <source>
        <dbReference type="Proteomes" id="UP001417504"/>
    </source>
</evidence>
<protein>
    <submittedName>
        <fullName evidence="1">Uncharacterized protein</fullName>
    </submittedName>
</protein>
<dbReference type="AlphaFoldDB" id="A0AAP0P102"/>
<organism evidence="1 2">
    <name type="scientific">Stephania japonica</name>
    <dbReference type="NCBI Taxonomy" id="461633"/>
    <lineage>
        <taxon>Eukaryota</taxon>
        <taxon>Viridiplantae</taxon>
        <taxon>Streptophyta</taxon>
        <taxon>Embryophyta</taxon>
        <taxon>Tracheophyta</taxon>
        <taxon>Spermatophyta</taxon>
        <taxon>Magnoliopsida</taxon>
        <taxon>Ranunculales</taxon>
        <taxon>Menispermaceae</taxon>
        <taxon>Menispermoideae</taxon>
        <taxon>Cissampelideae</taxon>
        <taxon>Stephania</taxon>
    </lineage>
</organism>
<accession>A0AAP0P102</accession>
<dbReference type="Proteomes" id="UP001417504">
    <property type="component" value="Unassembled WGS sequence"/>
</dbReference>
<dbReference type="EMBL" id="JBBNAE010000005">
    <property type="protein sequence ID" value="KAK9123491.1"/>
    <property type="molecule type" value="Genomic_DNA"/>
</dbReference>
<sequence length="58" mass="7188">MLMTRLLTVHKQVNYFFKYYICSKDNVFHTFTLLLYLKSQTNRRYNRFVTLQDSLLLF</sequence>
<reference evidence="1 2" key="1">
    <citation type="submission" date="2024-01" db="EMBL/GenBank/DDBJ databases">
        <title>Genome assemblies of Stephania.</title>
        <authorList>
            <person name="Yang L."/>
        </authorList>
    </citation>
    <scope>NUCLEOTIDE SEQUENCE [LARGE SCALE GENOMIC DNA]</scope>
    <source>
        <strain evidence="1">QJT</strain>
        <tissue evidence="1">Leaf</tissue>
    </source>
</reference>
<name>A0AAP0P102_9MAGN</name>
<proteinExistence type="predicted"/>